<dbReference type="PANTHER" id="PTHR43592">
    <property type="entry name" value="CAAX AMINO TERMINAL PROTEASE"/>
    <property type="match status" value="1"/>
</dbReference>
<dbReference type="PANTHER" id="PTHR43592:SF15">
    <property type="entry name" value="CAAX AMINO TERMINAL PROTEASE FAMILY PROTEIN"/>
    <property type="match status" value="1"/>
</dbReference>
<dbReference type="InterPro" id="IPR003675">
    <property type="entry name" value="Rce1/LyrA-like_dom"/>
</dbReference>
<dbReference type="PROSITE" id="PS50222">
    <property type="entry name" value="EF_HAND_2"/>
    <property type="match status" value="2"/>
</dbReference>
<keyword evidence="5" id="KW-1185">Reference proteome</keyword>
<keyword evidence="1" id="KW-0106">Calcium</keyword>
<dbReference type="SMART" id="SM00054">
    <property type="entry name" value="EFh"/>
    <property type="match status" value="2"/>
</dbReference>
<dbReference type="GO" id="GO:0004175">
    <property type="term" value="F:endopeptidase activity"/>
    <property type="evidence" value="ECO:0007669"/>
    <property type="project" value="UniProtKB-ARBA"/>
</dbReference>
<reference evidence="4 5" key="1">
    <citation type="submission" date="2019-01" db="EMBL/GenBank/DDBJ databases">
        <authorList>
            <person name="Ferrante I. M."/>
        </authorList>
    </citation>
    <scope>NUCLEOTIDE SEQUENCE [LARGE SCALE GENOMIC DNA]</scope>
    <source>
        <strain evidence="4 5">B856</strain>
    </source>
</reference>
<dbReference type="Pfam" id="PF13499">
    <property type="entry name" value="EF-hand_7"/>
    <property type="match status" value="1"/>
</dbReference>
<dbReference type="PROSITE" id="PS00018">
    <property type="entry name" value="EF_HAND_1"/>
    <property type="match status" value="2"/>
</dbReference>
<dbReference type="AlphaFoldDB" id="A0A448ZMR9"/>
<dbReference type="GO" id="GO:0005509">
    <property type="term" value="F:calcium ion binding"/>
    <property type="evidence" value="ECO:0007669"/>
    <property type="project" value="InterPro"/>
</dbReference>
<gene>
    <name evidence="4" type="ORF">PSNMU_V1.4_AUG-EV-PASAV3_0102250</name>
</gene>
<dbReference type="InterPro" id="IPR011992">
    <property type="entry name" value="EF-hand-dom_pair"/>
</dbReference>
<feature type="transmembrane region" description="Helical" evidence="2">
    <location>
        <begin position="54"/>
        <end position="72"/>
    </location>
</feature>
<organism evidence="4 5">
    <name type="scientific">Pseudo-nitzschia multistriata</name>
    <dbReference type="NCBI Taxonomy" id="183589"/>
    <lineage>
        <taxon>Eukaryota</taxon>
        <taxon>Sar</taxon>
        <taxon>Stramenopiles</taxon>
        <taxon>Ochrophyta</taxon>
        <taxon>Bacillariophyta</taxon>
        <taxon>Bacillariophyceae</taxon>
        <taxon>Bacillariophycidae</taxon>
        <taxon>Bacillariales</taxon>
        <taxon>Bacillariaceae</taxon>
        <taxon>Pseudo-nitzschia</taxon>
    </lineage>
</organism>
<protein>
    <recommendedName>
        <fullName evidence="3">EF-hand domain-containing protein</fullName>
    </recommendedName>
</protein>
<feature type="domain" description="EF-hand" evidence="3">
    <location>
        <begin position="290"/>
        <end position="325"/>
    </location>
</feature>
<dbReference type="Gene3D" id="1.10.238.10">
    <property type="entry name" value="EF-hand"/>
    <property type="match status" value="1"/>
</dbReference>
<keyword evidence="2" id="KW-0812">Transmembrane</keyword>
<dbReference type="Pfam" id="PF02517">
    <property type="entry name" value="Rce1-like"/>
    <property type="match status" value="1"/>
</dbReference>
<feature type="transmembrane region" description="Helical" evidence="2">
    <location>
        <begin position="106"/>
        <end position="122"/>
    </location>
</feature>
<dbReference type="GO" id="GO:0080120">
    <property type="term" value="P:CAAX-box protein maturation"/>
    <property type="evidence" value="ECO:0007669"/>
    <property type="project" value="UniProtKB-ARBA"/>
</dbReference>
<feature type="transmembrane region" description="Helical" evidence="2">
    <location>
        <begin position="172"/>
        <end position="195"/>
    </location>
</feature>
<dbReference type="CDD" id="cd00051">
    <property type="entry name" value="EFh"/>
    <property type="match status" value="1"/>
</dbReference>
<evidence type="ECO:0000256" key="1">
    <source>
        <dbReference type="ARBA" id="ARBA00022837"/>
    </source>
</evidence>
<dbReference type="Proteomes" id="UP000291116">
    <property type="component" value="Unassembled WGS sequence"/>
</dbReference>
<feature type="transmembrane region" description="Helical" evidence="2">
    <location>
        <begin position="142"/>
        <end position="160"/>
    </location>
</feature>
<feature type="domain" description="EF-hand" evidence="3">
    <location>
        <begin position="254"/>
        <end position="289"/>
    </location>
</feature>
<dbReference type="SUPFAM" id="SSF47473">
    <property type="entry name" value="EF-hand"/>
    <property type="match status" value="1"/>
</dbReference>
<dbReference type="InterPro" id="IPR002048">
    <property type="entry name" value="EF_hand_dom"/>
</dbReference>
<accession>A0A448ZMR9</accession>
<name>A0A448ZMR9_9STRA</name>
<evidence type="ECO:0000259" key="3">
    <source>
        <dbReference type="PROSITE" id="PS50222"/>
    </source>
</evidence>
<proteinExistence type="predicted"/>
<sequence length="334" mass="36767">MVTEGDEQPPSFDEGSTSINYQLVLQNVANQALIGYQIWTGGTGFRLLSDQAHFGPGAIIFGVAGLIPLLQLSRAIETSESPFVSGLNLSTNMAVLRIFGPRKKPIMAFLVSLLLATSTGIVEETVFRGQALPGFANAYGNGDIFTGALLSTLLFAVLHTNPLGFFKGKDSFIDNFSLLILQIINGGTFCTLYLLTGNLAVPIITHALYDFYTFYKTHLVDVAGQMTYAEEEALMPICSSNGVEDKWIQKRGEDWLKDAKQSFYLMDTNRDGELSRKELRIALYSYGITLSKIQSEEVEQAADIDQSGTIDFDEYLEFIGPTGSRYKAIRNTLL</sequence>
<evidence type="ECO:0000313" key="5">
    <source>
        <dbReference type="Proteomes" id="UP000291116"/>
    </source>
</evidence>
<evidence type="ECO:0000256" key="2">
    <source>
        <dbReference type="SAM" id="Phobius"/>
    </source>
</evidence>
<dbReference type="InterPro" id="IPR018247">
    <property type="entry name" value="EF_Hand_1_Ca_BS"/>
</dbReference>
<keyword evidence="2" id="KW-1133">Transmembrane helix</keyword>
<dbReference type="EMBL" id="CAACVS010000532">
    <property type="protein sequence ID" value="VEU43314.1"/>
    <property type="molecule type" value="Genomic_DNA"/>
</dbReference>
<keyword evidence="2" id="KW-0472">Membrane</keyword>
<evidence type="ECO:0000313" key="4">
    <source>
        <dbReference type="EMBL" id="VEU43314.1"/>
    </source>
</evidence>
<dbReference type="OrthoDB" id="444540at2759"/>